<comment type="caution">
    <text evidence="1">The sequence shown here is derived from an EMBL/GenBank/DDBJ whole genome shotgun (WGS) entry which is preliminary data.</text>
</comment>
<dbReference type="EMBL" id="VCDN01000041">
    <property type="protein sequence ID" value="MDX7987818.1"/>
    <property type="molecule type" value="Genomic_DNA"/>
</dbReference>
<dbReference type="RefSeq" id="WP_319930235.1">
    <property type="nucleotide sequence ID" value="NZ_VCDN01000041.1"/>
</dbReference>
<evidence type="ECO:0000313" key="2">
    <source>
        <dbReference type="Proteomes" id="UP001271890"/>
    </source>
</evidence>
<organism evidence="1 2">
    <name type="scientific">Xenorhabdus santafensis</name>
    <dbReference type="NCBI Taxonomy" id="2582833"/>
    <lineage>
        <taxon>Bacteria</taxon>
        <taxon>Pseudomonadati</taxon>
        <taxon>Pseudomonadota</taxon>
        <taxon>Gammaproteobacteria</taxon>
        <taxon>Enterobacterales</taxon>
        <taxon>Morganellaceae</taxon>
        <taxon>Xenorhabdus</taxon>
    </lineage>
</organism>
<evidence type="ECO:0000313" key="1">
    <source>
        <dbReference type="EMBL" id="MDX7987818.1"/>
    </source>
</evidence>
<protein>
    <submittedName>
        <fullName evidence="1">Uncharacterized protein</fullName>
    </submittedName>
</protein>
<proteinExistence type="predicted"/>
<keyword evidence="2" id="KW-1185">Reference proteome</keyword>
<reference evidence="2" key="1">
    <citation type="journal article" date="2024" name="Toxins">
        <title>Genome Sequence Analysis of Native Xenorhabdus Strains Isolated from Entomopathogenic Nematodes in Argentina.</title>
        <authorList>
            <person name="Palma L."/>
            <person name="Frizzo L."/>
            <person name="Kaiser S."/>
            <person name="Berry C."/>
            <person name="Caballero P."/>
            <person name="Bode H.B."/>
            <person name="Del Valle E.E."/>
        </authorList>
    </citation>
    <scope>NUCLEOTIDE SEQUENCE [LARGE SCALE GENOMIC DNA]</scope>
    <source>
        <strain evidence="2">12</strain>
    </source>
</reference>
<dbReference type="Proteomes" id="UP001271890">
    <property type="component" value="Unassembled WGS sequence"/>
</dbReference>
<gene>
    <name evidence="1" type="ORF">FE392_10820</name>
</gene>
<name>A0ABU4SAI8_9GAMM</name>
<accession>A0ABU4SAI8</accession>
<sequence>MFQFTEFERLLRIENPAYEYFGHSSLHTITQLVRGGFGSFHAIQLAAEMTKVPAIKWQKYARTRKYLMSEYPGLREQLCPRLVNFRTSRWEKGAKGSIIHMLNWQSSTGILDDLMHIRLREDVCWQTHANGIQHYVTKAYREASTHNGLVDYTPGSLGIGCDEHDALGPFNTTEARAFTGPGELEFVVTQTYQQSANNGVSWANIPDSTYRIRRILRREGNQLRITIHKENQSNPTDVYSNTSVV</sequence>